<proteinExistence type="inferred from homology"/>
<protein>
    <recommendedName>
        <fullName evidence="6">Glycosyl hydrolase family 25</fullName>
    </recommendedName>
</protein>
<organism evidence="4 5">
    <name type="scientific">Oesophagostomum dentatum</name>
    <name type="common">Nodular worm</name>
    <dbReference type="NCBI Taxonomy" id="61180"/>
    <lineage>
        <taxon>Eukaryota</taxon>
        <taxon>Metazoa</taxon>
        <taxon>Ecdysozoa</taxon>
        <taxon>Nematoda</taxon>
        <taxon>Chromadorea</taxon>
        <taxon>Rhabditida</taxon>
        <taxon>Rhabditina</taxon>
        <taxon>Rhabditomorpha</taxon>
        <taxon>Strongyloidea</taxon>
        <taxon>Strongylidae</taxon>
        <taxon>Oesophagostomum</taxon>
    </lineage>
</organism>
<dbReference type="GO" id="GO:0045087">
    <property type="term" value="P:innate immune response"/>
    <property type="evidence" value="ECO:0007669"/>
    <property type="project" value="TreeGrafter"/>
</dbReference>
<dbReference type="InterPro" id="IPR002053">
    <property type="entry name" value="Glyco_hydro_25"/>
</dbReference>
<dbReference type="GO" id="GO:0007165">
    <property type="term" value="P:signal transduction"/>
    <property type="evidence" value="ECO:0007669"/>
    <property type="project" value="TreeGrafter"/>
</dbReference>
<dbReference type="InterPro" id="IPR017853">
    <property type="entry name" value="GH"/>
</dbReference>
<evidence type="ECO:0000256" key="1">
    <source>
        <dbReference type="ARBA" id="ARBA00010646"/>
    </source>
</evidence>
<evidence type="ECO:0000256" key="3">
    <source>
        <dbReference type="SAM" id="SignalP"/>
    </source>
</evidence>
<reference evidence="4 5" key="1">
    <citation type="submission" date="2014-03" db="EMBL/GenBank/DDBJ databases">
        <title>Draft genome of the hookworm Oesophagostomum dentatum.</title>
        <authorList>
            <person name="Mitreva M."/>
        </authorList>
    </citation>
    <scope>NUCLEOTIDE SEQUENCE [LARGE SCALE GENOMIC DNA]</scope>
    <source>
        <strain evidence="4 5">OD-Hann</strain>
    </source>
</reference>
<dbReference type="GO" id="GO:0003796">
    <property type="term" value="F:lysozyme activity"/>
    <property type="evidence" value="ECO:0007669"/>
    <property type="project" value="InterPro"/>
</dbReference>
<dbReference type="AlphaFoldDB" id="A0A0B1SYJ3"/>
<keyword evidence="5" id="KW-1185">Reference proteome</keyword>
<comment type="similarity">
    <text evidence="1">Belongs to the glycosyl hydrolase 25 family.</text>
</comment>
<feature type="chain" id="PRO_5002061244" description="Glycosyl hydrolase family 25" evidence="3">
    <location>
        <begin position="18"/>
        <end position="253"/>
    </location>
</feature>
<dbReference type="GO" id="GO:0009253">
    <property type="term" value="P:peptidoglycan catabolic process"/>
    <property type="evidence" value="ECO:0007669"/>
    <property type="project" value="InterPro"/>
</dbReference>
<dbReference type="InterPro" id="IPR051595">
    <property type="entry name" value="GH25_Enzymes"/>
</dbReference>
<dbReference type="GO" id="GO:0016998">
    <property type="term" value="P:cell wall macromolecule catabolic process"/>
    <property type="evidence" value="ECO:0007669"/>
    <property type="project" value="InterPro"/>
</dbReference>
<feature type="signal peptide" evidence="3">
    <location>
        <begin position="1"/>
        <end position="17"/>
    </location>
</feature>
<dbReference type="Gene3D" id="3.20.20.80">
    <property type="entry name" value="Glycosidases"/>
    <property type="match status" value="1"/>
</dbReference>
<dbReference type="PANTHER" id="PTHR23208">
    <property type="entry name" value="LYSOZYME PROTEIN"/>
    <property type="match status" value="1"/>
</dbReference>
<dbReference type="SUPFAM" id="SSF51445">
    <property type="entry name" value="(Trans)glycosidases"/>
    <property type="match status" value="1"/>
</dbReference>
<accession>A0A0B1SYJ3</accession>
<dbReference type="PROSITE" id="PS51904">
    <property type="entry name" value="GLYCOSYL_HYDROL_F25_2"/>
    <property type="match status" value="1"/>
</dbReference>
<evidence type="ECO:0000256" key="2">
    <source>
        <dbReference type="ARBA" id="ARBA00022729"/>
    </source>
</evidence>
<evidence type="ECO:0008006" key="6">
    <source>
        <dbReference type="Google" id="ProtNLM"/>
    </source>
</evidence>
<evidence type="ECO:0000313" key="5">
    <source>
        <dbReference type="Proteomes" id="UP000053660"/>
    </source>
</evidence>
<dbReference type="PANTHER" id="PTHR23208:SF36">
    <property type="entry name" value="LYSOZYME-RELATED"/>
    <property type="match status" value="1"/>
</dbReference>
<gene>
    <name evidence="4" type="ORF">OESDEN_10119</name>
</gene>
<dbReference type="Proteomes" id="UP000053660">
    <property type="component" value="Unassembled WGS sequence"/>
</dbReference>
<keyword evidence="2 3" id="KW-0732">Signal</keyword>
<evidence type="ECO:0000313" key="4">
    <source>
        <dbReference type="EMBL" id="KHJ90044.1"/>
    </source>
</evidence>
<name>A0A0B1SYJ3_OESDE</name>
<dbReference type="EMBL" id="KN553451">
    <property type="protein sequence ID" value="KHJ90044.1"/>
    <property type="molecule type" value="Genomic_DNA"/>
</dbReference>
<sequence>MNSLVIFFLLAVSFTKAAIPKPVVNANFGYGYAVDVEKPITADGFACMKESGYDVAFIRAYNASFYGTFDKNAISNLRNADSAGLGAEVFMTPQPNSHKSGGTQLLEVYNGLKYAGIAANRIWVQVTSPDKWRKYYQTNVAFLTEIARAALVKGITIGYYTNKSDWARITNSASAQAKFLWYWNVNGTGPSGESPADFSDFLPFGGFAMPLAKQFGKAESVCGFTVNRDVYLANNFVKFTGKKSDEIVVGNAL</sequence>
<dbReference type="OrthoDB" id="25039at2759"/>